<dbReference type="EMBL" id="SSOP01000601">
    <property type="protein sequence ID" value="KAB5588046.1"/>
    <property type="molecule type" value="Genomic_DNA"/>
</dbReference>
<sequence>MQDDTNRPQLAWQICRMYEQRFESGGDILDLDGAIRYQKDGISENSDKATKALKYAKWANLCRVRYAFRPNLEDAKTALDCNLKALPLLLNAHVLHYGAAASYDIMGEIEPVPTNREDHFNNAINNQKTGIELEKKLKHGQADPTEILNLGHYYQRRFQGTSVDKRAASDLEAAVTQKQEAVDKAPNTHSNKHKIYASFASALLLQYETHKRKGDLDKCINWLKKALDHAPANSWERSSILIELGRSYTYHYELVENPAEFRSENLQNALGSYRAAVSDDAGLPHVRIQGCLLWAKLPQSPVVPPDEAYIALQKGLDLVPQMICIGTSLSQRFHDIRYIANLATETAAYAISKGDNMKALEYFEYGRSIVWNQTMQLREPVSNISVSESSGNISKIQSLQAVAQRLFNLSKLQYDQKKADKITMKFHKWEQEYKELVTELGGRGGELGALKPKPAQEFLQGDQPWPVAMIVVHPGGCSVLMLWPNEHNAKRLTCHPLPNDAYPRIHRAYERMINAPKRSDIKDAVMTLILKDLWDAVVSPILDLLGFTQVQHVDALPHVTWCPSGILSFLPIHAAGDYSTNDKKAFKYVISSYAPTLSSLIRPLPPTTMPNKLLIVKVPGFKKPLQYAEEEVKKVFSQIPRQVKCTIRASEKGNATVGIVLNDMRQHNWVHIICHASQHETDPSESSLKLQSSELKLKDVMHIKPNNKNKGLAFLAACQTSMGDARMPNEGAHIANGMTLAGYPCVIATMWSVVDKLCPIVSEGVYKVLKRKMDYRDSAKALHVAIEALQTEQGIHLAHWVPFIHIGAKPPRQSKPSTTSGEVIPVKQPDLTLAAGPMILKSTSAKPLKPGAANEPGQIQGVENLNEPKKIPTPVSAKPGDKDIPKQSPGASSLQMKKKQSDFNGANTLAPKVAKPSDGKKPKIPSPGGTESSGAVTGGTNPRPKPSAKVTEKHSITAKQKGTVQGQPSLNQPQPLSRPPVVTSGKAPVKPVAQTFNLTKPRPAPKPPQTIPFSQQAKTPKPKPAAKVSKKDPAAATKPAVLVPPALSEPQQLPGPPPVKQKQVEPESETFDLSRPRPAPRPPQITPFSHHHRPRPPQSSIQGEPSTSKPPTEASTSPVPLATQPLPGQSENQQDHESEDPENQVKMKGKREGQK</sequence>
<evidence type="ECO:0000313" key="3">
    <source>
        <dbReference type="EMBL" id="KAB5588046.1"/>
    </source>
</evidence>
<feature type="compositionally biased region" description="Polar residues" evidence="1">
    <location>
        <begin position="929"/>
        <end position="940"/>
    </location>
</feature>
<dbReference type="InterPro" id="IPR011990">
    <property type="entry name" value="TPR-like_helical_dom_sf"/>
</dbReference>
<feature type="compositionally biased region" description="Polar residues" evidence="1">
    <location>
        <begin position="957"/>
        <end position="975"/>
    </location>
</feature>
<dbReference type="OrthoDB" id="9991317at2759"/>
<feature type="domain" description="CHAT" evidence="2">
    <location>
        <begin position="530"/>
        <end position="808"/>
    </location>
</feature>
<accession>A0A5N5Q9E8</accession>
<comment type="caution">
    <text evidence="3">The sequence shown here is derived from an EMBL/GenBank/DDBJ whole genome shotgun (WGS) entry which is preliminary data.</text>
</comment>
<organism evidence="3 4">
    <name type="scientific">Ceratobasidium theobromae</name>
    <dbReference type="NCBI Taxonomy" id="1582974"/>
    <lineage>
        <taxon>Eukaryota</taxon>
        <taxon>Fungi</taxon>
        <taxon>Dikarya</taxon>
        <taxon>Basidiomycota</taxon>
        <taxon>Agaricomycotina</taxon>
        <taxon>Agaricomycetes</taxon>
        <taxon>Cantharellales</taxon>
        <taxon>Ceratobasidiaceae</taxon>
        <taxon>Ceratobasidium</taxon>
    </lineage>
</organism>
<evidence type="ECO:0000259" key="2">
    <source>
        <dbReference type="Pfam" id="PF12770"/>
    </source>
</evidence>
<feature type="region of interest" description="Disordered" evidence="1">
    <location>
        <begin position="843"/>
        <end position="1155"/>
    </location>
</feature>
<reference evidence="3 4" key="1">
    <citation type="journal article" date="2019" name="Fungal Biol. Biotechnol.">
        <title>Draft genome sequence of fastidious pathogen Ceratobasidium theobromae, which causes vascular-streak dieback in Theobroma cacao.</title>
        <authorList>
            <person name="Ali S.S."/>
            <person name="Asman A."/>
            <person name="Shao J."/>
            <person name="Firmansyah A.P."/>
            <person name="Susilo A.W."/>
            <person name="Rosmana A."/>
            <person name="McMahon P."/>
            <person name="Junaid M."/>
            <person name="Guest D."/>
            <person name="Kheng T.Y."/>
            <person name="Meinhardt L.W."/>
            <person name="Bailey B.A."/>
        </authorList>
    </citation>
    <scope>NUCLEOTIDE SEQUENCE [LARGE SCALE GENOMIC DNA]</scope>
    <source>
        <strain evidence="3 4">CT2</strain>
    </source>
</reference>
<protein>
    <recommendedName>
        <fullName evidence="2">CHAT domain-containing protein</fullName>
    </recommendedName>
</protein>
<feature type="compositionally biased region" description="Polar residues" evidence="1">
    <location>
        <begin position="1098"/>
        <end position="1118"/>
    </location>
</feature>
<proteinExistence type="predicted"/>
<dbReference type="Pfam" id="PF12770">
    <property type="entry name" value="CHAT"/>
    <property type="match status" value="1"/>
</dbReference>
<name>A0A5N5Q9E8_9AGAM</name>
<dbReference type="Gene3D" id="1.25.40.10">
    <property type="entry name" value="Tetratricopeptide repeat domain"/>
    <property type="match status" value="1"/>
</dbReference>
<dbReference type="Proteomes" id="UP000383932">
    <property type="component" value="Unassembled WGS sequence"/>
</dbReference>
<keyword evidence="4" id="KW-1185">Reference proteome</keyword>
<evidence type="ECO:0000256" key="1">
    <source>
        <dbReference type="SAM" id="MobiDB-lite"/>
    </source>
</evidence>
<gene>
    <name evidence="3" type="ORF">CTheo_8512</name>
</gene>
<dbReference type="AlphaFoldDB" id="A0A5N5Q9E8"/>
<evidence type="ECO:0000313" key="4">
    <source>
        <dbReference type="Proteomes" id="UP000383932"/>
    </source>
</evidence>
<dbReference type="InterPro" id="IPR024983">
    <property type="entry name" value="CHAT_dom"/>
</dbReference>